<dbReference type="RefSeq" id="XP_002482388.1">
    <property type="nucleotide sequence ID" value="XM_002482343.1"/>
</dbReference>
<dbReference type="Proteomes" id="UP000001745">
    <property type="component" value="Unassembled WGS sequence"/>
</dbReference>
<sequence>MAIFLPVQDTIDAAEMAELLHKEVELRYGCPSGIVSDRDLRITTAFAYNNSMNHTLRVSLFKALYGFDLEFHIDVADNVPEGEIPAAKDRIRKLYKLRQGLRDQLNTARQCQIEYYNKRHTLKTFKRGSLVKLSTRNLKLKNKKL</sequence>
<dbReference type="PhylomeDB" id="B8MA67"/>
<dbReference type="EMBL" id="EQ962655">
    <property type="protein sequence ID" value="EED18396.1"/>
    <property type="molecule type" value="Genomic_DNA"/>
</dbReference>
<dbReference type="AlphaFoldDB" id="B8MA67"/>
<dbReference type="OMA" id="NTARQCQ"/>
<dbReference type="GeneID" id="8099379"/>
<gene>
    <name evidence="1" type="ORF">TSTA_121390</name>
</gene>
<evidence type="ECO:0008006" key="3">
    <source>
        <dbReference type="Google" id="ProtNLM"/>
    </source>
</evidence>
<evidence type="ECO:0000313" key="2">
    <source>
        <dbReference type="Proteomes" id="UP000001745"/>
    </source>
</evidence>
<dbReference type="HOGENOM" id="CLU_1788107_0_0_1"/>
<evidence type="ECO:0000313" key="1">
    <source>
        <dbReference type="EMBL" id="EED18396.1"/>
    </source>
</evidence>
<proteinExistence type="predicted"/>
<reference evidence="2" key="1">
    <citation type="journal article" date="2015" name="Genome Announc.">
        <title>Genome sequence of the AIDS-associated pathogen Penicillium marneffei (ATCC18224) and its near taxonomic relative Talaromyces stipitatus (ATCC10500).</title>
        <authorList>
            <person name="Nierman W.C."/>
            <person name="Fedorova-Abrams N.D."/>
            <person name="Andrianopoulos A."/>
        </authorList>
    </citation>
    <scope>NUCLEOTIDE SEQUENCE [LARGE SCALE GENOMIC DNA]</scope>
    <source>
        <strain evidence="2">ATCC 10500 / CBS 375.48 / QM 6759 / NRRL 1006</strain>
    </source>
</reference>
<protein>
    <recommendedName>
        <fullName evidence="3">Integrase catalytic domain-containing protein</fullName>
    </recommendedName>
</protein>
<dbReference type="VEuPathDB" id="FungiDB:TSTA_121390"/>
<keyword evidence="2" id="KW-1185">Reference proteome</keyword>
<accession>B8MA67</accession>
<dbReference type="InParanoid" id="B8MA67"/>
<dbReference type="OrthoDB" id="4509506at2759"/>
<name>B8MA67_TALSN</name>
<organism evidence="1 2">
    <name type="scientific">Talaromyces stipitatus (strain ATCC 10500 / CBS 375.48 / QM 6759 / NRRL 1006)</name>
    <name type="common">Penicillium stipitatum</name>
    <dbReference type="NCBI Taxonomy" id="441959"/>
    <lineage>
        <taxon>Eukaryota</taxon>
        <taxon>Fungi</taxon>
        <taxon>Dikarya</taxon>
        <taxon>Ascomycota</taxon>
        <taxon>Pezizomycotina</taxon>
        <taxon>Eurotiomycetes</taxon>
        <taxon>Eurotiomycetidae</taxon>
        <taxon>Eurotiales</taxon>
        <taxon>Trichocomaceae</taxon>
        <taxon>Talaromyces</taxon>
        <taxon>Talaromyces sect. Talaromyces</taxon>
    </lineage>
</organism>